<evidence type="ECO:0000256" key="4">
    <source>
        <dbReference type="ARBA" id="ARBA00022692"/>
    </source>
</evidence>
<evidence type="ECO:0000256" key="5">
    <source>
        <dbReference type="ARBA" id="ARBA00022989"/>
    </source>
</evidence>
<keyword evidence="4 7" id="KW-0812">Transmembrane</keyword>
<evidence type="ECO:0000256" key="8">
    <source>
        <dbReference type="SAM" id="Phobius"/>
    </source>
</evidence>
<evidence type="ECO:0000256" key="2">
    <source>
        <dbReference type="ARBA" id="ARBA00022448"/>
    </source>
</evidence>
<dbReference type="PANTHER" id="PTHR30561:SF1">
    <property type="entry name" value="MULTIDRUG TRANSPORTER EMRE"/>
    <property type="match status" value="1"/>
</dbReference>
<evidence type="ECO:0000256" key="6">
    <source>
        <dbReference type="ARBA" id="ARBA00023136"/>
    </source>
</evidence>
<accession>A0A7W5C3Y8</accession>
<dbReference type="Pfam" id="PF00893">
    <property type="entry name" value="Multi_Drug_Res"/>
    <property type="match status" value="1"/>
</dbReference>
<feature type="transmembrane region" description="Helical" evidence="8">
    <location>
        <begin position="91"/>
        <end position="110"/>
    </location>
</feature>
<feature type="transmembrane region" description="Helical" evidence="8">
    <location>
        <begin position="65"/>
        <end position="84"/>
    </location>
</feature>
<dbReference type="Gene3D" id="1.10.3730.20">
    <property type="match status" value="1"/>
</dbReference>
<evidence type="ECO:0000256" key="3">
    <source>
        <dbReference type="ARBA" id="ARBA00022475"/>
    </source>
</evidence>
<dbReference type="InterPro" id="IPR000390">
    <property type="entry name" value="Small_drug/metabolite_transptr"/>
</dbReference>
<keyword evidence="10" id="KW-1185">Reference proteome</keyword>
<organism evidence="9 10">
    <name type="scientific">Paenibacillus endophyticus</name>
    <dbReference type="NCBI Taxonomy" id="1294268"/>
    <lineage>
        <taxon>Bacteria</taxon>
        <taxon>Bacillati</taxon>
        <taxon>Bacillota</taxon>
        <taxon>Bacilli</taxon>
        <taxon>Bacillales</taxon>
        <taxon>Paenibacillaceae</taxon>
        <taxon>Paenibacillus</taxon>
    </lineage>
</organism>
<evidence type="ECO:0000313" key="10">
    <source>
        <dbReference type="Proteomes" id="UP000518605"/>
    </source>
</evidence>
<dbReference type="InterPro" id="IPR037185">
    <property type="entry name" value="EmrE-like"/>
</dbReference>
<dbReference type="RefSeq" id="WP_183558898.1">
    <property type="nucleotide sequence ID" value="NZ_CBCSLB010000004.1"/>
</dbReference>
<protein>
    <submittedName>
        <fullName evidence="9">Small multidrug resistance pump</fullName>
    </submittedName>
</protein>
<comment type="similarity">
    <text evidence="7">Belongs to the drug/metabolite transporter (DMT) superfamily. Small multidrug resistance (SMR) (TC 2.A.7.1) family.</text>
</comment>
<keyword evidence="2" id="KW-0813">Transport</keyword>
<dbReference type="GO" id="GO:0005886">
    <property type="term" value="C:plasma membrane"/>
    <property type="evidence" value="ECO:0007669"/>
    <property type="project" value="UniProtKB-SubCell"/>
</dbReference>
<dbReference type="FunFam" id="1.10.3730.20:FF:000001">
    <property type="entry name" value="Quaternary ammonium compound resistance transporter SugE"/>
    <property type="match status" value="1"/>
</dbReference>
<dbReference type="SUPFAM" id="SSF103481">
    <property type="entry name" value="Multidrug resistance efflux transporter EmrE"/>
    <property type="match status" value="1"/>
</dbReference>
<comment type="subcellular location">
    <subcellularLocation>
        <location evidence="1 7">Cell membrane</location>
        <topology evidence="1 7">Multi-pass membrane protein</topology>
    </subcellularLocation>
</comment>
<sequence length="113" mass="12433">MKADTGWGWTFLLLAIVLELTGTVSMKYSAGFSRFWPSVLMFVFYGASFTMLNFALAYMNVSVAYAIWSGIGIILITLASFIMFHEKLPVASLLWIGLIVVGVVGLNMSVKAH</sequence>
<dbReference type="PANTHER" id="PTHR30561">
    <property type="entry name" value="SMR FAMILY PROTON-DEPENDENT DRUG EFFLUX TRANSPORTER SUGE"/>
    <property type="match status" value="1"/>
</dbReference>
<evidence type="ECO:0000313" key="9">
    <source>
        <dbReference type="EMBL" id="MBB3150666.1"/>
    </source>
</evidence>
<gene>
    <name evidence="9" type="ORF">FHS16_000700</name>
</gene>
<evidence type="ECO:0000256" key="7">
    <source>
        <dbReference type="RuleBase" id="RU003942"/>
    </source>
</evidence>
<reference evidence="9 10" key="1">
    <citation type="submission" date="2020-08" db="EMBL/GenBank/DDBJ databases">
        <title>Genomic Encyclopedia of Type Strains, Phase III (KMG-III): the genomes of soil and plant-associated and newly described type strains.</title>
        <authorList>
            <person name="Whitman W."/>
        </authorList>
    </citation>
    <scope>NUCLEOTIDE SEQUENCE [LARGE SCALE GENOMIC DNA]</scope>
    <source>
        <strain evidence="9 10">CECT 8234</strain>
    </source>
</reference>
<name>A0A7W5C3Y8_9BACL</name>
<dbReference type="InterPro" id="IPR045324">
    <property type="entry name" value="Small_multidrug_res"/>
</dbReference>
<comment type="caution">
    <text evidence="9">The sequence shown here is derived from an EMBL/GenBank/DDBJ whole genome shotgun (WGS) entry which is preliminary data.</text>
</comment>
<dbReference type="AlphaFoldDB" id="A0A7W5C3Y8"/>
<feature type="transmembrane region" description="Helical" evidence="8">
    <location>
        <begin position="38"/>
        <end position="59"/>
    </location>
</feature>
<evidence type="ECO:0000256" key="1">
    <source>
        <dbReference type="ARBA" id="ARBA00004651"/>
    </source>
</evidence>
<feature type="transmembrane region" description="Helical" evidence="8">
    <location>
        <begin position="6"/>
        <end position="26"/>
    </location>
</feature>
<proteinExistence type="inferred from homology"/>
<keyword evidence="6 8" id="KW-0472">Membrane</keyword>
<dbReference type="Proteomes" id="UP000518605">
    <property type="component" value="Unassembled WGS sequence"/>
</dbReference>
<dbReference type="EMBL" id="JACHXW010000002">
    <property type="protein sequence ID" value="MBB3150666.1"/>
    <property type="molecule type" value="Genomic_DNA"/>
</dbReference>
<keyword evidence="3" id="KW-1003">Cell membrane</keyword>
<keyword evidence="5 8" id="KW-1133">Transmembrane helix</keyword>
<dbReference type="GO" id="GO:0022857">
    <property type="term" value="F:transmembrane transporter activity"/>
    <property type="evidence" value="ECO:0007669"/>
    <property type="project" value="InterPro"/>
</dbReference>